<feature type="transmembrane region" description="Helical" evidence="7">
    <location>
        <begin position="436"/>
        <end position="454"/>
    </location>
</feature>
<sequence>MDKEKHGFGRLAVIYLIGLLISGLYVGLIAPLRLVIQADFGIDDARGIWMVSVYTLFYAALIPVSGNLADRYGRKVVYLFCLLVFGTGSLICGFSQQLGSYETLLVGRIVQAAGAGGIIPVATAEVGMAAPQGKRGMWLGIASSVAGVSNVVGAAAGSGIVGLVGVDQWGWAFFCSAPISLVLALAALICLPKGTPQRRGRLDIAGSALFTIVLLSMLVGLRELDFFHINTIVSIDVWGPLLVAVVLAGAFREVERRASDPIFHIEYLADRHIVLILAIAFFVGCSIISMVLVPQFAEALLDLPVGSGGYHMAVLGVAAFVGPPLSGKLIDTHGPKMPLAFGLAITTIGFVFLAVVAIAVPSLPIVLIGLAIVGFGMGFSMGTPLNYMMLQNTEPEQSTSAIATLALVRQVGTTIAPAILVGFVSASAGMAGYRNMLLAVALFNAAAFIMLLFYRSSRSKAPV</sequence>
<feature type="transmembrane region" description="Helical" evidence="7">
    <location>
        <begin position="202"/>
        <end position="221"/>
    </location>
</feature>
<feature type="transmembrane region" description="Helical" evidence="7">
    <location>
        <begin position="169"/>
        <end position="190"/>
    </location>
</feature>
<dbReference type="OrthoDB" id="7375466at2"/>
<evidence type="ECO:0000256" key="6">
    <source>
        <dbReference type="ARBA" id="ARBA00023136"/>
    </source>
</evidence>
<dbReference type="PANTHER" id="PTHR42718:SF46">
    <property type="entry name" value="BLR6921 PROTEIN"/>
    <property type="match status" value="1"/>
</dbReference>
<evidence type="ECO:0000256" key="5">
    <source>
        <dbReference type="ARBA" id="ARBA00022989"/>
    </source>
</evidence>
<evidence type="ECO:0000259" key="8">
    <source>
        <dbReference type="PROSITE" id="PS50850"/>
    </source>
</evidence>
<dbReference type="SUPFAM" id="SSF103473">
    <property type="entry name" value="MFS general substrate transporter"/>
    <property type="match status" value="1"/>
</dbReference>
<evidence type="ECO:0000256" key="7">
    <source>
        <dbReference type="SAM" id="Phobius"/>
    </source>
</evidence>
<organism evidence="9 10">
    <name type="scientific">Cryptobacterium curtum (strain ATCC 700683 / DSM 15641 / CCUG 43107 / 12-3)</name>
    <dbReference type="NCBI Taxonomy" id="469378"/>
    <lineage>
        <taxon>Bacteria</taxon>
        <taxon>Bacillati</taxon>
        <taxon>Actinomycetota</taxon>
        <taxon>Coriobacteriia</taxon>
        <taxon>Eggerthellales</taxon>
        <taxon>Eggerthellaceae</taxon>
        <taxon>Cryptobacterium</taxon>
    </lineage>
</organism>
<dbReference type="EMBL" id="CP001682">
    <property type="protein sequence ID" value="ACU95029.1"/>
    <property type="molecule type" value="Genomic_DNA"/>
</dbReference>
<keyword evidence="6 7" id="KW-0472">Membrane</keyword>
<evidence type="ECO:0000256" key="2">
    <source>
        <dbReference type="ARBA" id="ARBA00022448"/>
    </source>
</evidence>
<dbReference type="Proteomes" id="UP000000954">
    <property type="component" value="Chromosome"/>
</dbReference>
<keyword evidence="3" id="KW-1003">Cell membrane</keyword>
<dbReference type="PROSITE" id="PS50850">
    <property type="entry name" value="MFS"/>
    <property type="match status" value="1"/>
</dbReference>
<dbReference type="InterPro" id="IPR020846">
    <property type="entry name" value="MFS_dom"/>
</dbReference>
<dbReference type="Pfam" id="PF07690">
    <property type="entry name" value="MFS_1"/>
    <property type="match status" value="1"/>
</dbReference>
<dbReference type="KEGG" id="ccu:Ccur_13540"/>
<dbReference type="InterPro" id="IPR011701">
    <property type="entry name" value="MFS"/>
</dbReference>
<comment type="subcellular location">
    <subcellularLocation>
        <location evidence="1">Cell membrane</location>
        <topology evidence="1">Multi-pass membrane protein</topology>
    </subcellularLocation>
</comment>
<dbReference type="GO" id="GO:0022857">
    <property type="term" value="F:transmembrane transporter activity"/>
    <property type="evidence" value="ECO:0007669"/>
    <property type="project" value="InterPro"/>
</dbReference>
<reference evidence="9 10" key="1">
    <citation type="journal article" date="2009" name="Stand. Genomic Sci.">
        <title>Complete genome sequence of Cryptobacterium curtum type strain (12-3).</title>
        <authorList>
            <person name="Mavrommatis K."/>
            <person name="Pukall R."/>
            <person name="Rohde C."/>
            <person name="Chen F."/>
            <person name="Sims D."/>
            <person name="Brettin T."/>
            <person name="Kuske C."/>
            <person name="Detter J.C."/>
            <person name="Han C."/>
            <person name="Lapidus A."/>
            <person name="Copeland A."/>
            <person name="Glavina Del Rio T."/>
            <person name="Nolan M."/>
            <person name="Lucas S."/>
            <person name="Tice H."/>
            <person name="Cheng J.F."/>
            <person name="Bruce D."/>
            <person name="Goodwin L."/>
            <person name="Pitluck S."/>
            <person name="Ovchinnikova G."/>
            <person name="Pati A."/>
            <person name="Ivanova N."/>
            <person name="Chen A."/>
            <person name="Palaniappan K."/>
            <person name="Chain P."/>
            <person name="D'haeseleer P."/>
            <person name="Goker M."/>
            <person name="Bristow J."/>
            <person name="Eisen J.A."/>
            <person name="Markowitz V."/>
            <person name="Hugenholtz P."/>
            <person name="Rohde M."/>
            <person name="Klenk H.P."/>
            <person name="Kyrpides N.C."/>
        </authorList>
    </citation>
    <scope>NUCLEOTIDE SEQUENCE [LARGE SCALE GENOMIC DNA]</scope>
    <source>
        <strain evidence="10">ATCC 700683 / DSM 15641 / 12-3</strain>
    </source>
</reference>
<feature type="transmembrane region" description="Helical" evidence="7">
    <location>
        <begin position="12"/>
        <end position="36"/>
    </location>
</feature>
<feature type="transmembrane region" description="Helical" evidence="7">
    <location>
        <begin position="309"/>
        <end position="327"/>
    </location>
</feature>
<gene>
    <name evidence="9" type="ordered locus">Ccur_13540</name>
</gene>
<evidence type="ECO:0000256" key="1">
    <source>
        <dbReference type="ARBA" id="ARBA00004651"/>
    </source>
</evidence>
<feature type="transmembrane region" description="Helical" evidence="7">
    <location>
        <begin position="365"/>
        <end position="389"/>
    </location>
</feature>
<evidence type="ECO:0000313" key="10">
    <source>
        <dbReference type="Proteomes" id="UP000000954"/>
    </source>
</evidence>
<evidence type="ECO:0000256" key="4">
    <source>
        <dbReference type="ARBA" id="ARBA00022692"/>
    </source>
</evidence>
<proteinExistence type="predicted"/>
<accession>C7ML82</accession>
<dbReference type="Gene3D" id="1.20.1250.20">
    <property type="entry name" value="MFS general substrate transporter like domains"/>
    <property type="match status" value="2"/>
</dbReference>
<feature type="transmembrane region" description="Helical" evidence="7">
    <location>
        <begin position="76"/>
        <end position="97"/>
    </location>
</feature>
<protein>
    <submittedName>
        <fullName evidence="9">Arabinose efflux permease family protein</fullName>
    </submittedName>
</protein>
<keyword evidence="10" id="KW-1185">Reference proteome</keyword>
<dbReference type="GO" id="GO:0005886">
    <property type="term" value="C:plasma membrane"/>
    <property type="evidence" value="ECO:0007669"/>
    <property type="project" value="UniProtKB-SubCell"/>
</dbReference>
<keyword evidence="4 7" id="KW-0812">Transmembrane</keyword>
<feature type="transmembrane region" description="Helical" evidence="7">
    <location>
        <begin position="227"/>
        <end position="251"/>
    </location>
</feature>
<dbReference type="CDD" id="cd17321">
    <property type="entry name" value="MFS_MMR_MDR_like"/>
    <property type="match status" value="1"/>
</dbReference>
<feature type="transmembrane region" description="Helical" evidence="7">
    <location>
        <begin position="48"/>
        <end position="69"/>
    </location>
</feature>
<dbReference type="InterPro" id="IPR036259">
    <property type="entry name" value="MFS_trans_sf"/>
</dbReference>
<evidence type="ECO:0000256" key="3">
    <source>
        <dbReference type="ARBA" id="ARBA00022475"/>
    </source>
</evidence>
<evidence type="ECO:0000313" key="9">
    <source>
        <dbReference type="EMBL" id="ACU95029.1"/>
    </source>
</evidence>
<keyword evidence="5 7" id="KW-1133">Transmembrane helix</keyword>
<feature type="transmembrane region" description="Helical" evidence="7">
    <location>
        <begin position="401"/>
        <end position="424"/>
    </location>
</feature>
<name>C7ML82_CRYCD</name>
<dbReference type="eggNOG" id="COG2814">
    <property type="taxonomic scope" value="Bacteria"/>
</dbReference>
<dbReference type="PANTHER" id="PTHR42718">
    <property type="entry name" value="MAJOR FACILITATOR SUPERFAMILY MULTIDRUG TRANSPORTER MFSC"/>
    <property type="match status" value="1"/>
</dbReference>
<feature type="transmembrane region" description="Helical" evidence="7">
    <location>
        <begin position="272"/>
        <end position="297"/>
    </location>
</feature>
<dbReference type="STRING" id="469378.Ccur_13540"/>
<feature type="transmembrane region" description="Helical" evidence="7">
    <location>
        <begin position="137"/>
        <end position="163"/>
    </location>
</feature>
<feature type="transmembrane region" description="Helical" evidence="7">
    <location>
        <begin position="109"/>
        <end position="130"/>
    </location>
</feature>
<dbReference type="HOGENOM" id="CLU_000960_28_3_11"/>
<feature type="transmembrane region" description="Helical" evidence="7">
    <location>
        <begin position="339"/>
        <end position="359"/>
    </location>
</feature>
<dbReference type="AlphaFoldDB" id="C7ML82"/>
<feature type="domain" description="Major facilitator superfamily (MFS) profile" evidence="8">
    <location>
        <begin position="11"/>
        <end position="459"/>
    </location>
</feature>
<dbReference type="RefSeq" id="WP_015778892.1">
    <property type="nucleotide sequence ID" value="NC_013170.1"/>
</dbReference>
<keyword evidence="2" id="KW-0813">Transport</keyword>